<dbReference type="InterPro" id="IPR028098">
    <property type="entry name" value="Glyco_trans_4-like_N"/>
</dbReference>
<feature type="domain" description="Glycosyl transferase family 1" evidence="1">
    <location>
        <begin position="553"/>
        <end position="696"/>
    </location>
</feature>
<dbReference type="EMBL" id="RBIG01000005">
    <property type="protein sequence ID" value="RKQ67941.1"/>
    <property type="molecule type" value="Genomic_DNA"/>
</dbReference>
<dbReference type="SUPFAM" id="SSF53756">
    <property type="entry name" value="UDP-Glycosyltransferase/glycogen phosphorylase"/>
    <property type="match status" value="1"/>
</dbReference>
<organism evidence="4 5">
    <name type="scientific">Oceanibaculum indicum</name>
    <dbReference type="NCBI Taxonomy" id="526216"/>
    <lineage>
        <taxon>Bacteria</taxon>
        <taxon>Pseudomonadati</taxon>
        <taxon>Pseudomonadota</taxon>
        <taxon>Alphaproteobacteria</taxon>
        <taxon>Rhodospirillales</taxon>
        <taxon>Oceanibaculaceae</taxon>
        <taxon>Oceanibaculum</taxon>
    </lineage>
</organism>
<protein>
    <submittedName>
        <fullName evidence="4">Glycosyltransferase involved in cell wall biosynthesis</fullName>
    </submittedName>
</protein>
<dbReference type="OrthoDB" id="7249056at2"/>
<dbReference type="Pfam" id="PF13439">
    <property type="entry name" value="Glyco_transf_4"/>
    <property type="match status" value="1"/>
</dbReference>
<evidence type="ECO:0000313" key="4">
    <source>
        <dbReference type="EMBL" id="RKQ67941.1"/>
    </source>
</evidence>
<dbReference type="Pfam" id="PF00534">
    <property type="entry name" value="Glycos_transf_1"/>
    <property type="match status" value="1"/>
</dbReference>
<comment type="caution">
    <text evidence="4">The sequence shown here is derived from an EMBL/GenBank/DDBJ whole genome shotgun (WGS) entry which is preliminary data.</text>
</comment>
<name>A0A420WAA1_9PROT</name>
<dbReference type="InterPro" id="IPR001296">
    <property type="entry name" value="Glyco_trans_1"/>
</dbReference>
<evidence type="ECO:0000313" key="5">
    <source>
        <dbReference type="Proteomes" id="UP000277424"/>
    </source>
</evidence>
<dbReference type="InterPro" id="IPR055259">
    <property type="entry name" value="YkvP/CgeB_Glyco_trans-like"/>
</dbReference>
<feature type="domain" description="Glycosyltransferase subfamily 4-like N-terminal" evidence="2">
    <location>
        <begin position="345"/>
        <end position="543"/>
    </location>
</feature>
<evidence type="ECO:0000259" key="3">
    <source>
        <dbReference type="Pfam" id="PF13524"/>
    </source>
</evidence>
<gene>
    <name evidence="4" type="ORF">BCL74_3602</name>
</gene>
<dbReference type="RefSeq" id="WP_121222146.1">
    <property type="nucleotide sequence ID" value="NZ_RBIG01000005.1"/>
</dbReference>
<dbReference type="PANTHER" id="PTHR12526:SF630">
    <property type="entry name" value="GLYCOSYLTRANSFERASE"/>
    <property type="match status" value="1"/>
</dbReference>
<dbReference type="Proteomes" id="UP000277424">
    <property type="component" value="Unassembled WGS sequence"/>
</dbReference>
<dbReference type="GO" id="GO:0016757">
    <property type="term" value="F:glycosyltransferase activity"/>
    <property type="evidence" value="ECO:0007669"/>
    <property type="project" value="InterPro"/>
</dbReference>
<dbReference type="PANTHER" id="PTHR12526">
    <property type="entry name" value="GLYCOSYLTRANSFERASE"/>
    <property type="match status" value="1"/>
</dbReference>
<dbReference type="Pfam" id="PF13524">
    <property type="entry name" value="Glyco_trans_1_2"/>
    <property type="match status" value="1"/>
</dbReference>
<evidence type="ECO:0000259" key="2">
    <source>
        <dbReference type="Pfam" id="PF13439"/>
    </source>
</evidence>
<dbReference type="Gene3D" id="3.40.50.2000">
    <property type="entry name" value="Glycogen Phosphorylase B"/>
    <property type="match status" value="1"/>
</dbReference>
<keyword evidence="4" id="KW-0808">Transferase</keyword>
<proteinExistence type="predicted"/>
<reference evidence="4 5" key="1">
    <citation type="submission" date="2018-10" db="EMBL/GenBank/DDBJ databases">
        <title>Comparative analysis of microorganisms from saline springs in Andes Mountain Range, Colombia.</title>
        <authorList>
            <person name="Rubin E."/>
        </authorList>
    </citation>
    <scope>NUCLEOTIDE SEQUENCE [LARGE SCALE GENOMIC DNA]</scope>
    <source>
        <strain evidence="4 5">USBA 36</strain>
    </source>
</reference>
<accession>A0A420WAA1</accession>
<feature type="domain" description="Spore protein YkvP/CgeB glycosyl transferase-like" evidence="3">
    <location>
        <begin position="153"/>
        <end position="313"/>
    </location>
</feature>
<dbReference type="AlphaFoldDB" id="A0A420WAA1"/>
<evidence type="ECO:0000259" key="1">
    <source>
        <dbReference type="Pfam" id="PF00534"/>
    </source>
</evidence>
<sequence>MRVLFIDTKPFNPNRYIARAVFEALAADPRVAEAVWAEYADAVPLAQATPFDLLFAFDGEEARNPVIDRLLQLVPRSLVWFTEDPYERGVNLPLARKFDLIFTNDGSSAEFYDGRGIHLPLAADPVRHRFEICGTPPRYDIFFAGTAWPNRLKFLRALKQHRPDLRCKFVLVTNDALDPHLGDLRDGFSFTPGVSIRDFCRLASAAKLTLTLPRKFSTSDADPEAASDTPGPRFFEVALAGSCQIVDAETTKAASGLFEEGAHYLGFRTMEECLAQIDAALADDDRRLAIARAAQAHVAENHLYANRVAAILDRAVALPAKPLPVSEGKPRVLFVTHNVVQHGRFGGAETYLEAIRQHIGAVEPWILVPDTRKPDGRGFLLYDGDMRLRQTIRLARPSHPDLLTHPELEIAFQKLLAEYGFAAVHFNHLLGFVPSLPLVAKAMGASTLYSLHDYYPLCERFNLLDSGGRYCDIENLPEGVRDISLALTQRVDPDSQARRRRFWRESLSAIDIVLAGSEASARLLHLLYPETEARTRLLLPPVNRVEPAARNEGGPLKVAHLGNFARHKGGDAILDAIARCLGQPVQFHIFGRIDPDYQKPLETHAGKNVVLHGPFNGGAVPAALAECDVMLFLSTWPETYGITLSEAQAAGLVPIVTDIGAPAERVRDGENGFLVPVGDGKAVADILLSLMADRGRLDGMRAQLPSAPGIDGYGFVSGLEDIYAGLALVPGATLDTRRLLSLQEFGQFLDSPFWTRRGGLSFLTSGQGIGFLIRRFIVVARTDGVGLALRLARHKLRAILHRMRMA</sequence>